<organism evidence="1 2">
    <name type="scientific">Neisseria elongata subsp. glycolytica ATCC 29315</name>
    <dbReference type="NCBI Taxonomy" id="546263"/>
    <lineage>
        <taxon>Bacteria</taxon>
        <taxon>Pseudomonadati</taxon>
        <taxon>Pseudomonadota</taxon>
        <taxon>Betaproteobacteria</taxon>
        <taxon>Neisseriales</taxon>
        <taxon>Neisseriaceae</taxon>
        <taxon>Neisseria</taxon>
    </lineage>
</organism>
<protein>
    <submittedName>
        <fullName evidence="1">Uncharacterized protein</fullName>
    </submittedName>
</protein>
<proteinExistence type="predicted"/>
<comment type="caution">
    <text evidence="1">The sequence shown here is derived from an EMBL/GenBank/DDBJ whole genome shotgun (WGS) entry which is preliminary data.</text>
</comment>
<evidence type="ECO:0000313" key="1">
    <source>
        <dbReference type="EMBL" id="EFE50859.1"/>
    </source>
</evidence>
<gene>
    <name evidence="1" type="ORF">NEIELOOT_00378</name>
</gene>
<evidence type="ECO:0000313" key="2">
    <source>
        <dbReference type="Proteomes" id="UP000005536"/>
    </source>
</evidence>
<dbReference type="Proteomes" id="UP000005536">
    <property type="component" value="Unassembled WGS sequence"/>
</dbReference>
<name>D4DMV4_NEIEG</name>
<reference evidence="1 2" key="1">
    <citation type="submission" date="2010-02" db="EMBL/GenBank/DDBJ databases">
        <authorList>
            <person name="Weinstock G."/>
            <person name="Sodergren E."/>
            <person name="Clifton S."/>
            <person name="Fulton L."/>
            <person name="Fulton B."/>
            <person name="Courtney L."/>
            <person name="Fronick C."/>
            <person name="Harrison M."/>
            <person name="Strong C."/>
            <person name="Farmer C."/>
            <person name="Delahaunty K."/>
            <person name="Markovic C."/>
            <person name="Hall O."/>
            <person name="Minx P."/>
            <person name="Tomlinson C."/>
            <person name="Mitreva M."/>
            <person name="Nelson J."/>
            <person name="Hou S."/>
            <person name="Wollam A."/>
            <person name="Pepin K.H."/>
            <person name="Johnson M."/>
            <person name="Bhonagiri V."/>
            <person name="Zhang X."/>
            <person name="Suruliraj S."/>
            <person name="Warren W."/>
            <person name="Chinwalla A."/>
            <person name="Mardis E.R."/>
            <person name="Wilson R.K."/>
        </authorList>
    </citation>
    <scope>NUCLEOTIDE SEQUENCE [LARGE SCALE GENOMIC DNA]</scope>
    <source>
        <strain evidence="1 2">ATCC 29315</strain>
    </source>
</reference>
<sequence>MLLSCKNKTIQIKLISVPHPCISDMPAVRIRPSARQILTAEFDFAAKRQTENNRGRLKTKFSDGLG</sequence>
<accession>D4DMV4</accession>
<dbReference type="EMBL" id="ADBF01000009">
    <property type="protein sequence ID" value="EFE50859.1"/>
    <property type="molecule type" value="Genomic_DNA"/>
</dbReference>
<dbReference type="AlphaFoldDB" id="D4DMV4"/>